<keyword evidence="1" id="KW-0175">Coiled coil</keyword>
<evidence type="ECO:0000256" key="1">
    <source>
        <dbReference type="SAM" id="Coils"/>
    </source>
</evidence>
<accession>A0A9W7FDV5</accession>
<keyword evidence="3" id="KW-1185">Reference proteome</keyword>
<name>A0A9W7FDV5_9STRA</name>
<organism evidence="2 3">
    <name type="scientific">Triparma laevis f. longispina</name>
    <dbReference type="NCBI Taxonomy" id="1714387"/>
    <lineage>
        <taxon>Eukaryota</taxon>
        <taxon>Sar</taxon>
        <taxon>Stramenopiles</taxon>
        <taxon>Ochrophyta</taxon>
        <taxon>Bolidophyceae</taxon>
        <taxon>Parmales</taxon>
        <taxon>Triparmaceae</taxon>
        <taxon>Triparma</taxon>
    </lineage>
</organism>
<feature type="coiled-coil region" evidence="1">
    <location>
        <begin position="30"/>
        <end position="61"/>
    </location>
</feature>
<proteinExistence type="predicted"/>
<reference evidence="3" key="1">
    <citation type="journal article" date="2023" name="Commun. Biol.">
        <title>Genome analysis of Parmales, the sister group of diatoms, reveals the evolutionary specialization of diatoms from phago-mixotrophs to photoautotrophs.</title>
        <authorList>
            <person name="Ban H."/>
            <person name="Sato S."/>
            <person name="Yoshikawa S."/>
            <person name="Yamada K."/>
            <person name="Nakamura Y."/>
            <person name="Ichinomiya M."/>
            <person name="Sato N."/>
            <person name="Blanc-Mathieu R."/>
            <person name="Endo H."/>
            <person name="Kuwata A."/>
            <person name="Ogata H."/>
        </authorList>
    </citation>
    <scope>NUCLEOTIDE SEQUENCE [LARGE SCALE GENOMIC DNA]</scope>
    <source>
        <strain evidence="3">NIES 3700</strain>
    </source>
</reference>
<evidence type="ECO:0000313" key="2">
    <source>
        <dbReference type="EMBL" id="GMI10350.1"/>
    </source>
</evidence>
<gene>
    <name evidence="2" type="ORF">TrLO_g9873</name>
</gene>
<protein>
    <submittedName>
        <fullName evidence="2">Uncharacterized protein</fullName>
    </submittedName>
</protein>
<sequence>MNNAGTFMLGWGALAFCTLGGAVGGYQVFLKQHEINLRENIKLRENQKKQLMEMHREATERRNNGDDGRSILDLLAKTVDTVDSDKSGVSYDDIKDNKKKKG</sequence>
<comment type="caution">
    <text evidence="2">The sequence shown here is derived from an EMBL/GenBank/DDBJ whole genome shotgun (WGS) entry which is preliminary data.</text>
</comment>
<dbReference type="AlphaFoldDB" id="A0A9W7FDV5"/>
<dbReference type="EMBL" id="BRXW01000148">
    <property type="protein sequence ID" value="GMI10350.1"/>
    <property type="molecule type" value="Genomic_DNA"/>
</dbReference>
<dbReference type="Proteomes" id="UP001165122">
    <property type="component" value="Unassembled WGS sequence"/>
</dbReference>
<evidence type="ECO:0000313" key="3">
    <source>
        <dbReference type="Proteomes" id="UP001165122"/>
    </source>
</evidence>